<evidence type="ECO:0000259" key="1">
    <source>
        <dbReference type="Pfam" id="PF00561"/>
    </source>
</evidence>
<dbReference type="PANTHER" id="PTHR43194">
    <property type="entry name" value="HYDROLASE ALPHA/BETA FOLD FAMILY"/>
    <property type="match status" value="1"/>
</dbReference>
<dbReference type="GO" id="GO:0016787">
    <property type="term" value="F:hydrolase activity"/>
    <property type="evidence" value="ECO:0007669"/>
    <property type="project" value="UniProtKB-KW"/>
</dbReference>
<dbReference type="SUPFAM" id="SSF53474">
    <property type="entry name" value="alpha/beta-Hydrolases"/>
    <property type="match status" value="1"/>
</dbReference>
<dbReference type="Proteomes" id="UP001164557">
    <property type="component" value="Chromosome"/>
</dbReference>
<accession>A0AA47B499</accession>
<dbReference type="InterPro" id="IPR000639">
    <property type="entry name" value="Epox_hydrolase-like"/>
</dbReference>
<proteinExistence type="predicted"/>
<dbReference type="RefSeq" id="WP_046326551.1">
    <property type="nucleotide sequence ID" value="NZ_CP084389.1"/>
</dbReference>
<keyword evidence="3" id="KW-1185">Reference proteome</keyword>
<protein>
    <submittedName>
        <fullName evidence="2">Alpha/beta hydrolase</fullName>
    </submittedName>
</protein>
<reference evidence="2" key="1">
    <citation type="submission" date="2021-09" db="EMBL/GenBank/DDBJ databases">
        <title>Lactobacillus species from Apis mellifera, Switzerland.</title>
        <authorList>
            <person name="Pfister J."/>
            <person name="Brown A."/>
            <person name="Neumann P."/>
            <person name="Collaud A."/>
            <person name="Retschnig G."/>
            <person name="Perreten V."/>
        </authorList>
    </citation>
    <scope>NUCLEOTIDE SEQUENCE</scope>
    <source>
        <strain evidence="2">IBH002</strain>
    </source>
</reference>
<feature type="domain" description="AB hydrolase-1" evidence="1">
    <location>
        <begin position="20"/>
        <end position="249"/>
    </location>
</feature>
<dbReference type="PRINTS" id="PR00412">
    <property type="entry name" value="EPOXHYDRLASE"/>
</dbReference>
<dbReference type="Pfam" id="PF00561">
    <property type="entry name" value="Abhydrolase_1"/>
    <property type="match status" value="1"/>
</dbReference>
<dbReference type="AlphaFoldDB" id="A0AA47B499"/>
<dbReference type="InterPro" id="IPR050228">
    <property type="entry name" value="Carboxylesterase_BioH"/>
</dbReference>
<dbReference type="InterPro" id="IPR000073">
    <property type="entry name" value="AB_hydrolase_1"/>
</dbReference>
<keyword evidence="2" id="KW-0378">Hydrolase</keyword>
<gene>
    <name evidence="2" type="ORF">LDX53_00560</name>
</gene>
<sequence>MLMQIANRKIYYEVTGKGQAVVFCHGFGGNHVVWAGQVPYLTQHGYQVITFDLAGHGSSEGPAVSTMGDLADEAAELITRLNLKDIILIGHSMGAGLVWAILKYHPELKIAKIITIDQTPKMLNDEKWHYGWAHGQIELTRHNFKEVLSHYDHIKETLNGIDSQVWSELYPFKRQHPFKREENMPLLFDHVQKDWRQTVYSIDFPALSISSTKSPYFRIGYVNEMQKHNQHIEINTVTDAGHDIMAEKPAEFNHLLGKFLGIE</sequence>
<dbReference type="Gene3D" id="3.40.50.1820">
    <property type="entry name" value="alpha/beta hydrolase"/>
    <property type="match status" value="1"/>
</dbReference>
<dbReference type="EMBL" id="CP084389">
    <property type="protein sequence ID" value="UZX29764.1"/>
    <property type="molecule type" value="Genomic_DNA"/>
</dbReference>
<evidence type="ECO:0000313" key="2">
    <source>
        <dbReference type="EMBL" id="UZX29764.1"/>
    </source>
</evidence>
<evidence type="ECO:0000313" key="3">
    <source>
        <dbReference type="Proteomes" id="UP001164557"/>
    </source>
</evidence>
<name>A0AA47B499_9LACO</name>
<dbReference type="PANTHER" id="PTHR43194:SF2">
    <property type="entry name" value="PEROXISOMAL MEMBRANE PROTEIN LPX1"/>
    <property type="match status" value="1"/>
</dbReference>
<organism evidence="2 3">
    <name type="scientific">Lactobacillus helsingborgensis</name>
    <dbReference type="NCBI Taxonomy" id="1218494"/>
    <lineage>
        <taxon>Bacteria</taxon>
        <taxon>Bacillati</taxon>
        <taxon>Bacillota</taxon>
        <taxon>Bacilli</taxon>
        <taxon>Lactobacillales</taxon>
        <taxon>Lactobacillaceae</taxon>
        <taxon>Lactobacillus</taxon>
    </lineage>
</organism>
<dbReference type="InterPro" id="IPR029058">
    <property type="entry name" value="AB_hydrolase_fold"/>
</dbReference>